<evidence type="ECO:0000256" key="4">
    <source>
        <dbReference type="ARBA" id="ARBA00022448"/>
    </source>
</evidence>
<dbReference type="PANTHER" id="PTHR12443">
    <property type="entry name" value="TRANSLOCATION PROTEIN SEC62"/>
    <property type="match status" value="1"/>
</dbReference>
<evidence type="ECO:0000256" key="6">
    <source>
        <dbReference type="ARBA" id="ARBA00022824"/>
    </source>
</evidence>
<evidence type="ECO:0000256" key="10">
    <source>
        <dbReference type="ARBA" id="ARBA00023136"/>
    </source>
</evidence>
<evidence type="ECO:0000313" key="14">
    <source>
        <dbReference type="Proteomes" id="UP000070544"/>
    </source>
</evidence>
<name>A0A139A6N4_GONPJ</name>
<keyword evidence="10 12" id="KW-0472">Membrane</keyword>
<dbReference type="AlphaFoldDB" id="A0A139A6N4"/>
<comment type="similarity">
    <text evidence="2">Belongs to the SEC62 family.</text>
</comment>
<keyword evidence="4" id="KW-0813">Transport</keyword>
<keyword evidence="5 12" id="KW-0812">Transmembrane</keyword>
<organism evidence="13 14">
    <name type="scientific">Gonapodya prolifera (strain JEL478)</name>
    <name type="common">Monoblepharis prolifera</name>
    <dbReference type="NCBI Taxonomy" id="1344416"/>
    <lineage>
        <taxon>Eukaryota</taxon>
        <taxon>Fungi</taxon>
        <taxon>Fungi incertae sedis</taxon>
        <taxon>Chytridiomycota</taxon>
        <taxon>Chytridiomycota incertae sedis</taxon>
        <taxon>Monoblepharidomycetes</taxon>
        <taxon>Monoblepharidales</taxon>
        <taxon>Gonapodyaceae</taxon>
        <taxon>Gonapodya</taxon>
    </lineage>
</organism>
<dbReference type="GO" id="GO:0005789">
    <property type="term" value="C:endoplasmic reticulum membrane"/>
    <property type="evidence" value="ECO:0007669"/>
    <property type="project" value="UniProtKB-SubCell"/>
</dbReference>
<evidence type="ECO:0000256" key="7">
    <source>
        <dbReference type="ARBA" id="ARBA00022927"/>
    </source>
</evidence>
<feature type="transmembrane region" description="Helical" evidence="12">
    <location>
        <begin position="140"/>
        <end position="159"/>
    </location>
</feature>
<evidence type="ECO:0000256" key="9">
    <source>
        <dbReference type="ARBA" id="ARBA00023010"/>
    </source>
</evidence>
<keyword evidence="9" id="KW-0811">Translocation</keyword>
<evidence type="ECO:0000256" key="11">
    <source>
        <dbReference type="SAM" id="MobiDB-lite"/>
    </source>
</evidence>
<keyword evidence="8 12" id="KW-1133">Transmembrane helix</keyword>
<dbReference type="OMA" id="FKPLYGW"/>
<evidence type="ECO:0000256" key="3">
    <source>
        <dbReference type="ARBA" id="ARBA00021257"/>
    </source>
</evidence>
<protein>
    <recommendedName>
        <fullName evidence="3">Translocation protein SEC62</fullName>
    </recommendedName>
</protein>
<dbReference type="STRING" id="1344416.A0A139A6N4"/>
<dbReference type="PANTHER" id="PTHR12443:SF9">
    <property type="entry name" value="TRANSLOCATION PROTEIN SEC62"/>
    <property type="match status" value="1"/>
</dbReference>
<dbReference type="GO" id="GO:0031204">
    <property type="term" value="P:post-translational protein targeting to membrane, translocation"/>
    <property type="evidence" value="ECO:0007669"/>
    <property type="project" value="TreeGrafter"/>
</dbReference>
<gene>
    <name evidence="13" type="ORF">M427DRAFT_125680</name>
</gene>
<reference evidence="13 14" key="1">
    <citation type="journal article" date="2015" name="Genome Biol. Evol.">
        <title>Phylogenomic analyses indicate that early fungi evolved digesting cell walls of algal ancestors of land plants.</title>
        <authorList>
            <person name="Chang Y."/>
            <person name="Wang S."/>
            <person name="Sekimoto S."/>
            <person name="Aerts A.L."/>
            <person name="Choi C."/>
            <person name="Clum A."/>
            <person name="LaButti K.M."/>
            <person name="Lindquist E.A."/>
            <person name="Yee Ngan C."/>
            <person name="Ohm R.A."/>
            <person name="Salamov A.A."/>
            <person name="Grigoriev I.V."/>
            <person name="Spatafora J.W."/>
            <person name="Berbee M.L."/>
        </authorList>
    </citation>
    <scope>NUCLEOTIDE SEQUENCE [LARGE SCALE GENOMIC DNA]</scope>
    <source>
        <strain evidence="13 14">JEL478</strain>
    </source>
</reference>
<keyword evidence="7" id="KW-0653">Protein transport</keyword>
<dbReference type="InterPro" id="IPR004728">
    <property type="entry name" value="Sec62"/>
</dbReference>
<comment type="subcellular location">
    <subcellularLocation>
        <location evidence="1">Endoplasmic reticulum membrane</location>
        <topology evidence="1">Multi-pass membrane protein</topology>
    </subcellularLocation>
</comment>
<evidence type="ECO:0000256" key="2">
    <source>
        <dbReference type="ARBA" id="ARBA00010604"/>
    </source>
</evidence>
<evidence type="ECO:0000256" key="1">
    <source>
        <dbReference type="ARBA" id="ARBA00004477"/>
    </source>
</evidence>
<evidence type="ECO:0000256" key="8">
    <source>
        <dbReference type="ARBA" id="ARBA00022989"/>
    </source>
</evidence>
<dbReference type="Pfam" id="PF03839">
    <property type="entry name" value="Sec62"/>
    <property type="match status" value="1"/>
</dbReference>
<keyword evidence="6" id="KW-0256">Endoplasmic reticulum</keyword>
<evidence type="ECO:0000313" key="13">
    <source>
        <dbReference type="EMBL" id="KXS12490.1"/>
    </source>
</evidence>
<feature type="region of interest" description="Disordered" evidence="11">
    <location>
        <begin position="226"/>
        <end position="272"/>
    </location>
</feature>
<proteinExistence type="inferred from homology"/>
<accession>A0A139A6N4</accession>
<sequence>MAQNQSPPLNDFSDVPKNVMLAADFLRSGKAKIRLKEGILAESRVEYFKGRSAMKAFKSDAYKNASKHSTSKSDEKHPPFLKTDEDVADLLSSFLQHGLIIRVERQAPKSRLLRVVPGQTFAAEAQFVWVYQGSQLYRNLLGFGIVTITLAGVMFPLWPVQLRIGVWYISVGLLILLGVFFGMVIVRAILWLITYLVFARQGLWLFPNLFEDVSVVDSFKPVWGWDPPPGQKGKGSKKRSGNGATSADSGAEVSEKVDEGADGDVSASGAER</sequence>
<evidence type="ECO:0000256" key="12">
    <source>
        <dbReference type="SAM" id="Phobius"/>
    </source>
</evidence>
<keyword evidence="14" id="KW-1185">Reference proteome</keyword>
<dbReference type="OrthoDB" id="200187at2759"/>
<feature type="transmembrane region" description="Helical" evidence="12">
    <location>
        <begin position="165"/>
        <end position="198"/>
    </location>
</feature>
<dbReference type="EMBL" id="KQ965787">
    <property type="protein sequence ID" value="KXS12490.1"/>
    <property type="molecule type" value="Genomic_DNA"/>
</dbReference>
<evidence type="ECO:0000256" key="5">
    <source>
        <dbReference type="ARBA" id="ARBA00022692"/>
    </source>
</evidence>
<dbReference type="Proteomes" id="UP000070544">
    <property type="component" value="Unassembled WGS sequence"/>
</dbReference>